<gene>
    <name evidence="2" type="ORF">Val02_89140</name>
</gene>
<dbReference type="InterPro" id="IPR050508">
    <property type="entry name" value="Methyltransf_Superfamily"/>
</dbReference>
<dbReference type="PANTHER" id="PTHR42912">
    <property type="entry name" value="METHYLTRANSFERASE"/>
    <property type="match status" value="1"/>
</dbReference>
<evidence type="ECO:0000259" key="1">
    <source>
        <dbReference type="Pfam" id="PF13649"/>
    </source>
</evidence>
<keyword evidence="2" id="KW-0489">Methyltransferase</keyword>
<reference evidence="2" key="1">
    <citation type="submission" date="2021-01" db="EMBL/GenBank/DDBJ databases">
        <title>Whole genome shotgun sequence of Virgisporangium aliadipatigenens NBRC 105644.</title>
        <authorList>
            <person name="Komaki H."/>
            <person name="Tamura T."/>
        </authorList>
    </citation>
    <scope>NUCLEOTIDE SEQUENCE</scope>
    <source>
        <strain evidence="2">NBRC 105644</strain>
    </source>
</reference>
<accession>A0A8J3YYP8</accession>
<proteinExistence type="predicted"/>
<dbReference type="RefSeq" id="WP_203905426.1">
    <property type="nucleotide sequence ID" value="NZ_BOPF01000062.1"/>
</dbReference>
<dbReference type="Gene3D" id="2.20.130.10">
    <property type="entry name" value="CAC2371-like domains"/>
    <property type="match status" value="1"/>
</dbReference>
<dbReference type="Pfam" id="PF13649">
    <property type="entry name" value="Methyltransf_25"/>
    <property type="match status" value="1"/>
</dbReference>
<organism evidence="2 3">
    <name type="scientific">Virgisporangium aliadipatigenens</name>
    <dbReference type="NCBI Taxonomy" id="741659"/>
    <lineage>
        <taxon>Bacteria</taxon>
        <taxon>Bacillati</taxon>
        <taxon>Actinomycetota</taxon>
        <taxon>Actinomycetes</taxon>
        <taxon>Micromonosporales</taxon>
        <taxon>Micromonosporaceae</taxon>
        <taxon>Virgisporangium</taxon>
    </lineage>
</organism>
<evidence type="ECO:0000313" key="2">
    <source>
        <dbReference type="EMBL" id="GIJ52028.1"/>
    </source>
</evidence>
<dbReference type="Proteomes" id="UP000619260">
    <property type="component" value="Unassembled WGS sequence"/>
</dbReference>
<dbReference type="AlphaFoldDB" id="A0A8J3YYP8"/>
<evidence type="ECO:0000313" key="3">
    <source>
        <dbReference type="Proteomes" id="UP000619260"/>
    </source>
</evidence>
<dbReference type="EMBL" id="BOPF01000062">
    <property type="protein sequence ID" value="GIJ52028.1"/>
    <property type="molecule type" value="Genomic_DNA"/>
</dbReference>
<sequence>MSVFDASAGYELAFSYRDVPAEVDALLAWHGGAVRTSLELAAGPGDHALELARRGIATATLDLSPAMCARVAERAAAEGLTLTRVVRADMTDFAVDETFDLVFCLIDSLAHVLTLESLIGHLRSVRRTLAPGGTYVIESLHPADGFQPGSRTDTEWTTERDGISAHIRWGRGDEPIDPLTQVTHLLVTLDVAGPGGATHHEELMAQRFWTVDELTAAARIAGLEVTERYGDFAGNPLDHPHAWRLISVLRAA</sequence>
<dbReference type="InterPro" id="IPR041698">
    <property type="entry name" value="Methyltransf_25"/>
</dbReference>
<keyword evidence="3" id="KW-1185">Reference proteome</keyword>
<dbReference type="Gene3D" id="3.40.50.150">
    <property type="entry name" value="Vaccinia Virus protein VP39"/>
    <property type="match status" value="1"/>
</dbReference>
<feature type="domain" description="Methyltransferase" evidence="1">
    <location>
        <begin position="38"/>
        <end position="133"/>
    </location>
</feature>
<dbReference type="GO" id="GO:0032259">
    <property type="term" value="P:methylation"/>
    <property type="evidence" value="ECO:0007669"/>
    <property type="project" value="UniProtKB-KW"/>
</dbReference>
<keyword evidence="2" id="KW-0808">Transferase</keyword>
<name>A0A8J3YYP8_9ACTN</name>
<protein>
    <submittedName>
        <fullName evidence="2">Methyltransferase</fullName>
    </submittedName>
</protein>
<comment type="caution">
    <text evidence="2">The sequence shown here is derived from an EMBL/GenBank/DDBJ whole genome shotgun (WGS) entry which is preliminary data.</text>
</comment>
<dbReference type="GO" id="GO:0008168">
    <property type="term" value="F:methyltransferase activity"/>
    <property type="evidence" value="ECO:0007669"/>
    <property type="project" value="UniProtKB-KW"/>
</dbReference>
<dbReference type="SUPFAM" id="SSF53335">
    <property type="entry name" value="S-adenosyl-L-methionine-dependent methyltransferases"/>
    <property type="match status" value="1"/>
</dbReference>
<dbReference type="InterPro" id="IPR029063">
    <property type="entry name" value="SAM-dependent_MTases_sf"/>
</dbReference>
<dbReference type="CDD" id="cd02440">
    <property type="entry name" value="AdoMet_MTases"/>
    <property type="match status" value="1"/>
</dbReference>